<name>A0A8H7T9P9_9HELO</name>
<evidence type="ECO:0000256" key="4">
    <source>
        <dbReference type="ARBA" id="ARBA00022723"/>
    </source>
</evidence>
<dbReference type="EMBL" id="JAFJYH010000248">
    <property type="protein sequence ID" value="KAG4414798.1"/>
    <property type="molecule type" value="Genomic_DNA"/>
</dbReference>
<dbReference type="GO" id="GO:0004497">
    <property type="term" value="F:monooxygenase activity"/>
    <property type="evidence" value="ECO:0007669"/>
    <property type="project" value="UniProtKB-KW"/>
</dbReference>
<evidence type="ECO:0000256" key="5">
    <source>
        <dbReference type="ARBA" id="ARBA00023004"/>
    </source>
</evidence>
<evidence type="ECO:0008006" key="10">
    <source>
        <dbReference type="Google" id="ProtNLM"/>
    </source>
</evidence>
<dbReference type="PANTHER" id="PTHR24305:SF210">
    <property type="entry name" value="CYTOCHROME P450 MONOOXYGENASE ASQL-RELATED"/>
    <property type="match status" value="1"/>
</dbReference>
<dbReference type="InterPro" id="IPR017972">
    <property type="entry name" value="Cyt_P450_CS"/>
</dbReference>
<comment type="similarity">
    <text evidence="2 7">Belongs to the cytochrome P450 family.</text>
</comment>
<evidence type="ECO:0000256" key="7">
    <source>
        <dbReference type="RuleBase" id="RU000461"/>
    </source>
</evidence>
<keyword evidence="4 6" id="KW-0479">Metal-binding</keyword>
<evidence type="ECO:0000256" key="3">
    <source>
        <dbReference type="ARBA" id="ARBA00022617"/>
    </source>
</evidence>
<evidence type="ECO:0000256" key="6">
    <source>
        <dbReference type="PIRSR" id="PIRSR602401-1"/>
    </source>
</evidence>
<comment type="caution">
    <text evidence="8">The sequence shown here is derived from an EMBL/GenBank/DDBJ whole genome shotgun (WGS) entry which is preliminary data.</text>
</comment>
<keyword evidence="7" id="KW-0503">Monooxygenase</keyword>
<organism evidence="8 9">
    <name type="scientific">Cadophora malorum</name>
    <dbReference type="NCBI Taxonomy" id="108018"/>
    <lineage>
        <taxon>Eukaryota</taxon>
        <taxon>Fungi</taxon>
        <taxon>Dikarya</taxon>
        <taxon>Ascomycota</taxon>
        <taxon>Pezizomycotina</taxon>
        <taxon>Leotiomycetes</taxon>
        <taxon>Helotiales</taxon>
        <taxon>Ploettnerulaceae</taxon>
        <taxon>Cadophora</taxon>
    </lineage>
</organism>
<keyword evidence="9" id="KW-1185">Reference proteome</keyword>
<dbReference type="InterPro" id="IPR036396">
    <property type="entry name" value="Cyt_P450_sf"/>
</dbReference>
<dbReference type="PANTHER" id="PTHR24305">
    <property type="entry name" value="CYTOCHROME P450"/>
    <property type="match status" value="1"/>
</dbReference>
<dbReference type="InterPro" id="IPR050121">
    <property type="entry name" value="Cytochrome_P450_monoxygenase"/>
</dbReference>
<comment type="cofactor">
    <cofactor evidence="1 6">
        <name>heme</name>
        <dbReference type="ChEBI" id="CHEBI:30413"/>
    </cofactor>
</comment>
<protein>
    <recommendedName>
        <fullName evidence="10">Cytochrome P450</fullName>
    </recommendedName>
</protein>
<keyword evidence="7" id="KW-0560">Oxidoreductase</keyword>
<dbReference type="InterPro" id="IPR002401">
    <property type="entry name" value="Cyt_P450_E_grp-I"/>
</dbReference>
<sequence length="500" mass="55685">MGFKVANFIESGQIGGSIAGLIILHLTSKVLWRLYFSPLSKYPGPKLFAATSLVNTYYVFKATRVYKVAELHNKYGPVVRIGPNELSYVDERVWKDIYGHHKEGGELQKHMPAINVIGGYGIFHNPSDADHNRIRKLLSTGFSEKAIRDRESIIQGYISILVERLKEKAERSEKLDATWWFDCLGADIAGYFGYGESFNALGTSTLPEFMPIIDKLLRGLTIGLAMQQYPVLRTVGKILRNLSPFEGTFRRLVESKIETRETRLDTGQDGDVQDYYSLLARNDDSVQQLGPKTIRIVSGDLIVAGSDTTATGLSVAIFLLLKNPSKLEILIKEIRSTFGSEDEITMIGTNSLKYQTAIISESMRWAPAGPETTRRITNKGGNVICGEFVPGGTLVGTYAWAAGHYKGAWKDADSFVPERWLGDKSYEGDVRGVSNVWNAGPRNCLGQNFALAHMKLVLARLIWNFDLELCTESENLMDVGASVLVYHKGPLMIRLKSVQR</sequence>
<dbReference type="Gene3D" id="1.10.630.10">
    <property type="entry name" value="Cytochrome P450"/>
    <property type="match status" value="1"/>
</dbReference>
<dbReference type="CDD" id="cd11058">
    <property type="entry name" value="CYP60B-like"/>
    <property type="match status" value="1"/>
</dbReference>
<evidence type="ECO:0000256" key="2">
    <source>
        <dbReference type="ARBA" id="ARBA00010617"/>
    </source>
</evidence>
<gene>
    <name evidence="8" type="ORF">IFR04_012070</name>
</gene>
<dbReference type="Proteomes" id="UP000664132">
    <property type="component" value="Unassembled WGS sequence"/>
</dbReference>
<dbReference type="Pfam" id="PF00067">
    <property type="entry name" value="p450"/>
    <property type="match status" value="1"/>
</dbReference>
<feature type="binding site" description="axial binding residue" evidence="6">
    <location>
        <position position="444"/>
    </location>
    <ligand>
        <name>heme</name>
        <dbReference type="ChEBI" id="CHEBI:30413"/>
    </ligand>
    <ligandPart>
        <name>Fe</name>
        <dbReference type="ChEBI" id="CHEBI:18248"/>
    </ligandPart>
</feature>
<dbReference type="AlphaFoldDB" id="A0A8H7T9P9"/>
<dbReference type="PROSITE" id="PS00086">
    <property type="entry name" value="CYTOCHROME_P450"/>
    <property type="match status" value="1"/>
</dbReference>
<evidence type="ECO:0000313" key="9">
    <source>
        <dbReference type="Proteomes" id="UP000664132"/>
    </source>
</evidence>
<keyword evidence="5 6" id="KW-0408">Iron</keyword>
<dbReference type="GO" id="GO:0016705">
    <property type="term" value="F:oxidoreductase activity, acting on paired donors, with incorporation or reduction of molecular oxygen"/>
    <property type="evidence" value="ECO:0007669"/>
    <property type="project" value="InterPro"/>
</dbReference>
<dbReference type="OrthoDB" id="1470350at2759"/>
<accession>A0A8H7T9P9</accession>
<keyword evidence="3 6" id="KW-0349">Heme</keyword>
<proteinExistence type="inferred from homology"/>
<reference evidence="8" key="1">
    <citation type="submission" date="2021-02" db="EMBL/GenBank/DDBJ databases">
        <title>Genome sequence Cadophora malorum strain M34.</title>
        <authorList>
            <person name="Stefanovic E."/>
            <person name="Vu D."/>
            <person name="Scully C."/>
            <person name="Dijksterhuis J."/>
            <person name="Roader J."/>
            <person name="Houbraken J."/>
        </authorList>
    </citation>
    <scope>NUCLEOTIDE SEQUENCE</scope>
    <source>
        <strain evidence="8">M34</strain>
    </source>
</reference>
<dbReference type="GO" id="GO:0005506">
    <property type="term" value="F:iron ion binding"/>
    <property type="evidence" value="ECO:0007669"/>
    <property type="project" value="InterPro"/>
</dbReference>
<dbReference type="SUPFAM" id="SSF48264">
    <property type="entry name" value="Cytochrome P450"/>
    <property type="match status" value="1"/>
</dbReference>
<dbReference type="PRINTS" id="PR00385">
    <property type="entry name" value="P450"/>
</dbReference>
<evidence type="ECO:0000313" key="8">
    <source>
        <dbReference type="EMBL" id="KAG4414798.1"/>
    </source>
</evidence>
<dbReference type="GO" id="GO:0020037">
    <property type="term" value="F:heme binding"/>
    <property type="evidence" value="ECO:0007669"/>
    <property type="project" value="InterPro"/>
</dbReference>
<evidence type="ECO:0000256" key="1">
    <source>
        <dbReference type="ARBA" id="ARBA00001971"/>
    </source>
</evidence>
<dbReference type="PRINTS" id="PR00463">
    <property type="entry name" value="EP450I"/>
</dbReference>
<dbReference type="InterPro" id="IPR001128">
    <property type="entry name" value="Cyt_P450"/>
</dbReference>